<dbReference type="PANTHER" id="PTHR28037">
    <property type="entry name" value="ALCOHOL O-ACETYLTRANSFERASE 1-RELATED"/>
    <property type="match status" value="1"/>
</dbReference>
<sequence length="341" mass="37508">MAEPLMLSRVSQFAWVDRVKTELETNFEDGGGLFRAVVLHDDVGADFVLTFHHAIADGMSGTAIAEDLMKALAGRALEPLGVPSSLENFNSLYHGMELPDDLRGPSLLGDRAMMLAQADRPLWRQFENDSVSISTATIEADVIGVLRQLCRDMGTTVNSAICTAIALVGCKVEKRSEYKILSAIDVRPIIDLDYERCALRAVAATHSIHKPDTEDFWIAARAHSEMVKGSREKARIVETSRMLDRLIPPTCDPRIASGLLGSLGYDAVVSNLGNLSIRPRIDDVQLSALWGPVGQARLKSERFLGVATTRNVMRMLEATPTYQRPLLSDLKPCLVDIVRPR</sequence>
<dbReference type="Gene3D" id="3.30.559.30">
    <property type="entry name" value="Nonribosomal peptide synthetase, condensation domain"/>
    <property type="match status" value="1"/>
</dbReference>
<evidence type="ECO:0008006" key="3">
    <source>
        <dbReference type="Google" id="ProtNLM"/>
    </source>
</evidence>
<proteinExistence type="predicted"/>
<evidence type="ECO:0000313" key="2">
    <source>
        <dbReference type="Proteomes" id="UP000483035"/>
    </source>
</evidence>
<organism evidence="1 2">
    <name type="scientific">Rhizobium lusitanum</name>
    <dbReference type="NCBI Taxonomy" id="293958"/>
    <lineage>
        <taxon>Bacteria</taxon>
        <taxon>Pseudomonadati</taxon>
        <taxon>Pseudomonadota</taxon>
        <taxon>Alphaproteobacteria</taxon>
        <taxon>Hyphomicrobiales</taxon>
        <taxon>Rhizobiaceae</taxon>
        <taxon>Rhizobium/Agrobacterium group</taxon>
        <taxon>Rhizobium</taxon>
    </lineage>
</organism>
<gene>
    <name evidence="1" type="ORF">GR212_31630</name>
</gene>
<dbReference type="AlphaFoldDB" id="A0A6L9UFG5"/>
<dbReference type="EMBL" id="WUEY01000025">
    <property type="protein sequence ID" value="NEI74111.1"/>
    <property type="molecule type" value="Genomic_DNA"/>
</dbReference>
<comment type="caution">
    <text evidence="1">The sequence shown here is derived from an EMBL/GenBank/DDBJ whole genome shotgun (WGS) entry which is preliminary data.</text>
</comment>
<dbReference type="RefSeq" id="WP_163993055.1">
    <property type="nucleotide sequence ID" value="NZ_WUEY01000025.1"/>
</dbReference>
<accession>A0A6L9UFG5</accession>
<name>A0A6L9UFG5_9HYPH</name>
<dbReference type="SUPFAM" id="SSF52777">
    <property type="entry name" value="CoA-dependent acyltransferases"/>
    <property type="match status" value="1"/>
</dbReference>
<dbReference type="Proteomes" id="UP000483035">
    <property type="component" value="Unassembled WGS sequence"/>
</dbReference>
<reference evidence="1 2" key="1">
    <citation type="submission" date="2019-12" db="EMBL/GenBank/DDBJ databases">
        <title>Rhizobium genotypes associated with high levels of biological nitrogen fixation by grain legumes in a temperate-maritime cropping system.</title>
        <authorList>
            <person name="Maluk M."/>
            <person name="Francesc Ferrando Molina F."/>
            <person name="Lopez Del Egido L."/>
            <person name="Lafos M."/>
            <person name="Langarica-Fuentes A."/>
            <person name="Gebre Yohannes G."/>
            <person name="Young M.W."/>
            <person name="Martin P."/>
            <person name="Gantlett R."/>
            <person name="Kenicer G."/>
            <person name="Hawes C."/>
            <person name="Begg G.S."/>
            <person name="Quilliam R.S."/>
            <person name="Squire G.R."/>
            <person name="Poole P.S."/>
            <person name="Young P.W."/>
            <person name="Iannetta P.M."/>
            <person name="James E.K."/>
        </authorList>
    </citation>
    <scope>NUCLEOTIDE SEQUENCE [LARGE SCALE GENOMIC DNA]</scope>
    <source>
        <strain evidence="1 2">JHI1118</strain>
    </source>
</reference>
<dbReference type="InterPro" id="IPR023213">
    <property type="entry name" value="CAT-like_dom_sf"/>
</dbReference>
<dbReference type="Gene3D" id="3.30.559.10">
    <property type="entry name" value="Chloramphenicol acetyltransferase-like domain"/>
    <property type="match status" value="1"/>
</dbReference>
<protein>
    <recommendedName>
        <fullName evidence="3">Condensation domain-containing protein</fullName>
    </recommendedName>
</protein>
<dbReference type="InterPro" id="IPR052058">
    <property type="entry name" value="Alcohol_O-acetyltransferase"/>
</dbReference>
<dbReference type="PANTHER" id="PTHR28037:SF1">
    <property type="entry name" value="ALCOHOL O-ACETYLTRANSFERASE 1-RELATED"/>
    <property type="match status" value="1"/>
</dbReference>
<evidence type="ECO:0000313" key="1">
    <source>
        <dbReference type="EMBL" id="NEI74111.1"/>
    </source>
</evidence>